<comment type="caution">
    <text evidence="1">The sequence shown here is derived from an EMBL/GenBank/DDBJ whole genome shotgun (WGS) entry which is preliminary data.</text>
</comment>
<protein>
    <submittedName>
        <fullName evidence="1">Uncharacterized protein</fullName>
    </submittedName>
</protein>
<organism evidence="1 2">
    <name type="scientific">Roseivirga echinicomitans</name>
    <dbReference type="NCBI Taxonomy" id="296218"/>
    <lineage>
        <taxon>Bacteria</taxon>
        <taxon>Pseudomonadati</taxon>
        <taxon>Bacteroidota</taxon>
        <taxon>Cytophagia</taxon>
        <taxon>Cytophagales</taxon>
        <taxon>Roseivirgaceae</taxon>
        <taxon>Roseivirga</taxon>
    </lineage>
</organism>
<keyword evidence="2" id="KW-1185">Reference proteome</keyword>
<dbReference type="EMBL" id="LRDB01000018">
    <property type="protein sequence ID" value="KYG76957.1"/>
    <property type="molecule type" value="Genomic_DNA"/>
</dbReference>
<proteinExistence type="predicted"/>
<gene>
    <name evidence="1" type="ORF">AWN68_18525</name>
</gene>
<accession>A0A150XE09</accession>
<sequence>MLPKEILQLKVKEKELKAICSFWIKTIAFGEDKPFILPLGGMEFTWKNYLKIPSGAMIARDHMLYNGVNINLDNLK</sequence>
<dbReference type="Proteomes" id="UP000075615">
    <property type="component" value="Unassembled WGS sequence"/>
</dbReference>
<evidence type="ECO:0000313" key="2">
    <source>
        <dbReference type="Proteomes" id="UP000075615"/>
    </source>
</evidence>
<name>A0A150XE09_9BACT</name>
<reference evidence="1 2" key="1">
    <citation type="submission" date="2016-01" db="EMBL/GenBank/DDBJ databases">
        <title>Genome sequencing of Roseivirga echinicomitans KMM 6058.</title>
        <authorList>
            <person name="Selvaratnam C."/>
            <person name="Thevarajoo S."/>
            <person name="Goh K.M."/>
            <person name="Ee R."/>
            <person name="Chan K.-G."/>
            <person name="Chong C.S."/>
        </authorList>
    </citation>
    <scope>NUCLEOTIDE SEQUENCE [LARGE SCALE GENOMIC DNA]</scope>
    <source>
        <strain evidence="1 2">KMM 6058</strain>
    </source>
</reference>
<evidence type="ECO:0000313" key="1">
    <source>
        <dbReference type="EMBL" id="KYG76957.1"/>
    </source>
</evidence>
<dbReference type="AlphaFoldDB" id="A0A150XE09"/>